<keyword evidence="1" id="KW-0040">ANK repeat</keyword>
<gene>
    <name evidence="3" type="ORF">PGLA2088_LOCUS24604</name>
</gene>
<accession>A0A813JV18</accession>
<feature type="repeat" description="ANK" evidence="1">
    <location>
        <begin position="51"/>
        <end position="89"/>
    </location>
</feature>
<dbReference type="InterPro" id="IPR036770">
    <property type="entry name" value="Ankyrin_rpt-contain_sf"/>
</dbReference>
<dbReference type="Gene3D" id="1.25.40.20">
    <property type="entry name" value="Ankyrin repeat-containing domain"/>
    <property type="match status" value="1"/>
</dbReference>
<proteinExistence type="predicted"/>
<dbReference type="Proteomes" id="UP000626109">
    <property type="component" value="Unassembled WGS sequence"/>
</dbReference>
<evidence type="ECO:0000256" key="2">
    <source>
        <dbReference type="SAM" id="MobiDB-lite"/>
    </source>
</evidence>
<dbReference type="AlphaFoldDB" id="A0A813JV18"/>
<evidence type="ECO:0000256" key="1">
    <source>
        <dbReference type="PROSITE-ProRule" id="PRU00023"/>
    </source>
</evidence>
<dbReference type="EMBL" id="CAJNNW010026472">
    <property type="protein sequence ID" value="CAE8685691.1"/>
    <property type="molecule type" value="Genomic_DNA"/>
</dbReference>
<dbReference type="InterPro" id="IPR002110">
    <property type="entry name" value="Ankyrin_rpt"/>
</dbReference>
<reference evidence="3" key="1">
    <citation type="submission" date="2021-02" db="EMBL/GenBank/DDBJ databases">
        <authorList>
            <person name="Dougan E. K."/>
            <person name="Rhodes N."/>
            <person name="Thang M."/>
            <person name="Chan C."/>
        </authorList>
    </citation>
    <scope>NUCLEOTIDE SEQUENCE</scope>
</reference>
<organism evidence="3 4">
    <name type="scientific">Polarella glacialis</name>
    <name type="common">Dinoflagellate</name>
    <dbReference type="NCBI Taxonomy" id="89957"/>
    <lineage>
        <taxon>Eukaryota</taxon>
        <taxon>Sar</taxon>
        <taxon>Alveolata</taxon>
        <taxon>Dinophyceae</taxon>
        <taxon>Suessiales</taxon>
        <taxon>Suessiaceae</taxon>
        <taxon>Polarella</taxon>
    </lineage>
</organism>
<dbReference type="PROSITE" id="PS50088">
    <property type="entry name" value="ANK_REPEAT"/>
    <property type="match status" value="1"/>
</dbReference>
<comment type="caution">
    <text evidence="3">The sequence shown here is derived from an EMBL/GenBank/DDBJ whole genome shotgun (WGS) entry which is preliminary data.</text>
</comment>
<sequence>MALSESESSLKLLRYLEDGYLADCPLSLAALQSILPRTQAGSFAWDVRDDEGLPLLHLAAMNEATPHAELFEVLSYLISCGADPNVEDDEGDTALQAIFAFAEDIKDDDEDAADTRQMHLAVVRALVGTPTLKLHDQDLCALVSWVRRHVLIDEDRQQVLRSLTDLVGAKEVESLWASEELLAYLQRCAYDEKCGIEAAQVRKFLDRGASPSHKQNRATALLLVVLTPYSTLSELQEVFRLMLSVDPMSAGERDGFKLSPLNWASDYSNVAMQHGLKKPNPATLLALLPAVLKYSPPEADAGEACLKVSDSGRSLAAPSSASKVPADQLRLRFLEGDRVVCRVETPGGGCEWEEGVVIGTWYSESCWPTEYPGAAYEVRLDLGLLVFALVDDDRIIRREVDKRTAPATMKSSPQDAMESLTTGHSAPSGSRFQKKQCEDGKWELLDTKSGKARPCSPPDSDDESGT</sequence>
<name>A0A813JV18_POLGL</name>
<evidence type="ECO:0000313" key="4">
    <source>
        <dbReference type="Proteomes" id="UP000626109"/>
    </source>
</evidence>
<evidence type="ECO:0000313" key="3">
    <source>
        <dbReference type="EMBL" id="CAE8685691.1"/>
    </source>
</evidence>
<feature type="region of interest" description="Disordered" evidence="2">
    <location>
        <begin position="403"/>
        <end position="466"/>
    </location>
</feature>
<dbReference type="SUPFAM" id="SSF48403">
    <property type="entry name" value="Ankyrin repeat"/>
    <property type="match status" value="1"/>
</dbReference>
<feature type="compositionally biased region" description="Polar residues" evidence="2">
    <location>
        <begin position="409"/>
        <end position="431"/>
    </location>
</feature>
<feature type="compositionally biased region" description="Basic and acidic residues" evidence="2">
    <location>
        <begin position="435"/>
        <end position="449"/>
    </location>
</feature>
<protein>
    <submittedName>
        <fullName evidence="3">Uncharacterized protein</fullName>
    </submittedName>
</protein>
<dbReference type="Pfam" id="PF00023">
    <property type="entry name" value="Ank"/>
    <property type="match status" value="1"/>
</dbReference>